<evidence type="ECO:0000313" key="3">
    <source>
        <dbReference type="EMBL" id="OGK66513.1"/>
    </source>
</evidence>
<organism evidence="3 4">
    <name type="scientific">Candidatus Roizmanbacteria bacterium RIFOXYA1_FULL_41_12</name>
    <dbReference type="NCBI Taxonomy" id="1802082"/>
    <lineage>
        <taxon>Bacteria</taxon>
        <taxon>Candidatus Roizmaniibacteriota</taxon>
    </lineage>
</organism>
<dbReference type="InterPro" id="IPR043144">
    <property type="entry name" value="Mal/L-sulf/L-lact_DH-like_ah"/>
</dbReference>
<keyword evidence="2" id="KW-0560">Oxidoreductase</keyword>
<comment type="caution">
    <text evidence="3">The sequence shown here is derived from an EMBL/GenBank/DDBJ whole genome shotgun (WGS) entry which is preliminary data.</text>
</comment>
<dbReference type="EMBL" id="MGBG01000006">
    <property type="protein sequence ID" value="OGK66513.1"/>
    <property type="molecule type" value="Genomic_DNA"/>
</dbReference>
<dbReference type="SUPFAM" id="SSF89733">
    <property type="entry name" value="L-sulfolactate dehydrogenase-like"/>
    <property type="match status" value="1"/>
</dbReference>
<evidence type="ECO:0008006" key="5">
    <source>
        <dbReference type="Google" id="ProtNLM"/>
    </source>
</evidence>
<evidence type="ECO:0000313" key="4">
    <source>
        <dbReference type="Proteomes" id="UP000178450"/>
    </source>
</evidence>
<reference evidence="3 4" key="1">
    <citation type="journal article" date="2016" name="Nat. Commun.">
        <title>Thousands of microbial genomes shed light on interconnected biogeochemical processes in an aquifer system.</title>
        <authorList>
            <person name="Anantharaman K."/>
            <person name="Brown C.T."/>
            <person name="Hug L.A."/>
            <person name="Sharon I."/>
            <person name="Castelle C.J."/>
            <person name="Probst A.J."/>
            <person name="Thomas B.C."/>
            <person name="Singh A."/>
            <person name="Wilkins M.J."/>
            <person name="Karaoz U."/>
            <person name="Brodie E.L."/>
            <person name="Williams K.H."/>
            <person name="Hubbard S.S."/>
            <person name="Banfield J.F."/>
        </authorList>
    </citation>
    <scope>NUCLEOTIDE SEQUENCE [LARGE SCALE GENOMIC DNA]</scope>
</reference>
<dbReference type="PANTHER" id="PTHR11091">
    <property type="entry name" value="OXIDOREDUCTASE-RELATED"/>
    <property type="match status" value="1"/>
</dbReference>
<name>A0A1F7KF69_9BACT</name>
<evidence type="ECO:0000256" key="2">
    <source>
        <dbReference type="ARBA" id="ARBA00023002"/>
    </source>
</evidence>
<protein>
    <recommendedName>
        <fullName evidence="5">Lactate dehydrogenase</fullName>
    </recommendedName>
</protein>
<dbReference type="PANTHER" id="PTHR11091:SF0">
    <property type="entry name" value="MALATE DEHYDROGENASE"/>
    <property type="match status" value="1"/>
</dbReference>
<dbReference type="InterPro" id="IPR043143">
    <property type="entry name" value="Mal/L-sulf/L-lact_DH-like_NADP"/>
</dbReference>
<sequence length="333" mass="35948">MKLKIVNARKLCFKILGDLGFPEEEKTLITRNLIEAELAGRRSHGLSRLVSIRKFVNSENLGRRIAVGGEAIQILKQTPNSLFLDAKYKAGFYAIYKSLEQAIPMAKKGGIVSVGIKNAGYATGFIGAYAREATSNDLIFIGFHSIYGDLVPYGSTKAIFGTNPLTVGIPTFTEPVILDMASSLTTMGDVVIAKNEGKQLKDKVAVDGDGNITNDPLKVLTEGGLLPIAGHKGSGLAFVIQLLAGALTGSSVGYAIPGGWSSFYILINPVLFRSINDYKTDVEKAIAELKKAPRAKGFEEVLFPGERASRKRNEHMKLGEIEVSESLLQLLKS</sequence>
<dbReference type="Gene3D" id="3.30.1370.60">
    <property type="entry name" value="Hypothetical oxidoreductase yiak, domain 2"/>
    <property type="match status" value="1"/>
</dbReference>
<accession>A0A1F7KF69</accession>
<dbReference type="AlphaFoldDB" id="A0A1F7KF69"/>
<dbReference type="InterPro" id="IPR003767">
    <property type="entry name" value="Malate/L-lactate_DH-like"/>
</dbReference>
<dbReference type="InterPro" id="IPR036111">
    <property type="entry name" value="Mal/L-sulfo/L-lacto_DH-like_sf"/>
</dbReference>
<gene>
    <name evidence="3" type="ORF">A2209_00730</name>
</gene>
<comment type="similarity">
    <text evidence="1">Belongs to the LDH2/MDH2 oxidoreductase family.</text>
</comment>
<dbReference type="Gene3D" id="1.10.1530.10">
    <property type="match status" value="1"/>
</dbReference>
<evidence type="ECO:0000256" key="1">
    <source>
        <dbReference type="ARBA" id="ARBA00006056"/>
    </source>
</evidence>
<dbReference type="GO" id="GO:0016491">
    <property type="term" value="F:oxidoreductase activity"/>
    <property type="evidence" value="ECO:0007669"/>
    <property type="project" value="UniProtKB-KW"/>
</dbReference>
<dbReference type="Proteomes" id="UP000178450">
    <property type="component" value="Unassembled WGS sequence"/>
</dbReference>
<proteinExistence type="inferred from homology"/>
<dbReference type="Pfam" id="PF02615">
    <property type="entry name" value="Ldh_2"/>
    <property type="match status" value="1"/>
</dbReference>